<evidence type="ECO:0000313" key="2">
    <source>
        <dbReference type="Proteomes" id="UP000190037"/>
    </source>
</evidence>
<protein>
    <submittedName>
        <fullName evidence="1">Uncharacterized protein</fullName>
    </submittedName>
</protein>
<dbReference type="OrthoDB" id="9855963at2"/>
<proteinExistence type="predicted"/>
<dbReference type="Proteomes" id="UP000190037">
    <property type="component" value="Unassembled WGS sequence"/>
</dbReference>
<organism evidence="1 2">
    <name type="scientific">Embleya scabrispora</name>
    <dbReference type="NCBI Taxonomy" id="159449"/>
    <lineage>
        <taxon>Bacteria</taxon>
        <taxon>Bacillati</taxon>
        <taxon>Actinomycetota</taxon>
        <taxon>Actinomycetes</taxon>
        <taxon>Kitasatosporales</taxon>
        <taxon>Streptomycetaceae</taxon>
        <taxon>Embleya</taxon>
    </lineage>
</organism>
<gene>
    <name evidence="1" type="ORF">B4N89_37865</name>
</gene>
<dbReference type="AlphaFoldDB" id="A0A1T3NM81"/>
<evidence type="ECO:0000313" key="1">
    <source>
        <dbReference type="EMBL" id="OPC77993.1"/>
    </source>
</evidence>
<dbReference type="EMBL" id="MWQN01000003">
    <property type="protein sequence ID" value="OPC77993.1"/>
    <property type="molecule type" value="Genomic_DNA"/>
</dbReference>
<accession>A0A1T3NM81</accession>
<comment type="caution">
    <text evidence="1">The sequence shown here is derived from an EMBL/GenBank/DDBJ whole genome shotgun (WGS) entry which is preliminary data.</text>
</comment>
<sequence>MSTPLILGRRAELPTEQHRSRLPEHHYDPIACVNVVADGRLLIAAAAPGLIAEYTRTQEPSGLKHDD</sequence>
<name>A0A1T3NM81_9ACTN</name>
<reference evidence="1 2" key="1">
    <citation type="submission" date="2017-03" db="EMBL/GenBank/DDBJ databases">
        <title>Draft genome sequence of Streptomyces scabrisporus NF3, endophyte isolated from Amphipterygium adstringens.</title>
        <authorList>
            <person name="Vazquez M."/>
            <person name="Ceapa C.D."/>
            <person name="Rodriguez Luna D."/>
            <person name="Sanchez Esquivel S."/>
        </authorList>
    </citation>
    <scope>NUCLEOTIDE SEQUENCE [LARGE SCALE GENOMIC DNA]</scope>
    <source>
        <strain evidence="1 2">NF3</strain>
    </source>
</reference>
<keyword evidence="2" id="KW-1185">Reference proteome</keyword>
<dbReference type="RefSeq" id="WP_078981086.1">
    <property type="nucleotide sequence ID" value="NZ_MWQN01000003.1"/>
</dbReference>